<evidence type="ECO:0000259" key="14">
    <source>
        <dbReference type="PROSITE" id="PS50885"/>
    </source>
</evidence>
<name>A0ABD0BHU1_CORUL</name>
<evidence type="ECO:0000256" key="9">
    <source>
        <dbReference type="ARBA" id="ARBA00022989"/>
    </source>
</evidence>
<dbReference type="PANTHER" id="PTHR45436:SF5">
    <property type="entry name" value="SENSOR HISTIDINE KINASE TRCS"/>
    <property type="match status" value="1"/>
</dbReference>
<dbReference type="PRINTS" id="PR00344">
    <property type="entry name" value="BCTRLSENSOR"/>
</dbReference>
<dbReference type="Gene3D" id="1.10.287.130">
    <property type="match status" value="1"/>
</dbReference>
<dbReference type="PANTHER" id="PTHR45436">
    <property type="entry name" value="SENSOR HISTIDINE KINASE YKOH"/>
    <property type="match status" value="1"/>
</dbReference>
<dbReference type="PROSITE" id="PS50109">
    <property type="entry name" value="HIS_KIN"/>
    <property type="match status" value="1"/>
</dbReference>
<dbReference type="InterPro" id="IPR036097">
    <property type="entry name" value="HisK_dim/P_sf"/>
</dbReference>
<dbReference type="SUPFAM" id="SSF47384">
    <property type="entry name" value="Homodimeric domain of signal transducing histidine kinase"/>
    <property type="match status" value="1"/>
</dbReference>
<evidence type="ECO:0000256" key="12">
    <source>
        <dbReference type="SAM" id="Phobius"/>
    </source>
</evidence>
<evidence type="ECO:0000256" key="10">
    <source>
        <dbReference type="ARBA" id="ARBA00023012"/>
    </source>
</evidence>
<evidence type="ECO:0000256" key="11">
    <source>
        <dbReference type="ARBA" id="ARBA00023136"/>
    </source>
</evidence>
<keyword evidence="6" id="KW-0808">Transferase</keyword>
<evidence type="ECO:0000256" key="5">
    <source>
        <dbReference type="ARBA" id="ARBA00022553"/>
    </source>
</evidence>
<dbReference type="CDD" id="cd00075">
    <property type="entry name" value="HATPase"/>
    <property type="match status" value="1"/>
</dbReference>
<dbReference type="Proteomes" id="UP001205910">
    <property type="component" value="Unassembled WGS sequence"/>
</dbReference>
<dbReference type="InterPro" id="IPR003661">
    <property type="entry name" value="HisK_dim/P_dom"/>
</dbReference>
<evidence type="ECO:0000256" key="3">
    <source>
        <dbReference type="ARBA" id="ARBA00004236"/>
    </source>
</evidence>
<dbReference type="InterPro" id="IPR004358">
    <property type="entry name" value="Sig_transdc_His_kin-like_C"/>
</dbReference>
<sequence>MSAQNPYSTAVVRGTPAHSEKQRWGYRGAKKTGKNLIARIRDKHVLSGMPLRFGLLVIVVAVSAVGLLGSAVAVNRTMRELTYSRIDKELELGLNGWAKQDSLFKTNPGATSARPPTEFYVVKIYQDGTTNVYNEDVSEPDLSQVYAGQGPHTVESSPKSRKEAMWRVTAETRNGVTMVVAKDITQEANMLRRLAVGQVIIEIAVLILMALIAFFLIRRALRPLHEVECTAKAIAQGDLDRRVPEAPENTEVGALSHSLNSMISRLQSLIVELQDKEAQMRRFVGDASHELRTPLTSVRGYSELYRSGATKDADLVIDKIEGEASRMSLLVEDLLALTRAEGARHETAPVDLLEVSLSVASSLQAAYPNRSIDVRSECAGVPITLGDAARLHQVLTNLTTNALKHGGEDAKVQIKLYDDPASSNIAIDIIDDGIGMSEKDAEHIFERFYRADTSRARSTGGSGLGLAIVKSLVAAHSGTISVNSTLGQGTTFHLVLPRLEDR</sequence>
<dbReference type="GO" id="GO:0005509">
    <property type="term" value="F:calcium ion binding"/>
    <property type="evidence" value="ECO:0007669"/>
    <property type="project" value="UniProtKB-ARBA"/>
</dbReference>
<dbReference type="SMART" id="SM00304">
    <property type="entry name" value="HAMP"/>
    <property type="match status" value="1"/>
</dbReference>
<dbReference type="Gene3D" id="3.30.565.10">
    <property type="entry name" value="Histidine kinase-like ATPase, C-terminal domain"/>
    <property type="match status" value="1"/>
</dbReference>
<dbReference type="GO" id="GO:0004673">
    <property type="term" value="F:protein histidine kinase activity"/>
    <property type="evidence" value="ECO:0007669"/>
    <property type="project" value="UniProtKB-EC"/>
</dbReference>
<evidence type="ECO:0000256" key="2">
    <source>
        <dbReference type="ARBA" id="ARBA00001968"/>
    </source>
</evidence>
<dbReference type="RefSeq" id="WP_014836763.1">
    <property type="nucleotide sequence ID" value="NZ_AP019662.1"/>
</dbReference>
<dbReference type="InterPro" id="IPR005467">
    <property type="entry name" value="His_kinase_dom"/>
</dbReference>
<dbReference type="Gene3D" id="6.10.340.10">
    <property type="match status" value="1"/>
</dbReference>
<dbReference type="CDD" id="cd06225">
    <property type="entry name" value="HAMP"/>
    <property type="match status" value="1"/>
</dbReference>
<comment type="caution">
    <text evidence="15">The sequence shown here is derived from an EMBL/GenBank/DDBJ whole genome shotgun (WGS) entry which is preliminary data.</text>
</comment>
<keyword evidence="9 12" id="KW-1133">Transmembrane helix</keyword>
<dbReference type="SUPFAM" id="SSF55874">
    <property type="entry name" value="ATPase domain of HSP90 chaperone/DNA topoisomerase II/histidine kinase"/>
    <property type="match status" value="1"/>
</dbReference>
<keyword evidence="5" id="KW-0597">Phosphoprotein</keyword>
<evidence type="ECO:0000313" key="16">
    <source>
        <dbReference type="Proteomes" id="UP001205910"/>
    </source>
</evidence>
<dbReference type="FunFam" id="1.10.287.130:FF:000001">
    <property type="entry name" value="Two-component sensor histidine kinase"/>
    <property type="match status" value="1"/>
</dbReference>
<evidence type="ECO:0000256" key="4">
    <source>
        <dbReference type="ARBA" id="ARBA00012438"/>
    </source>
</evidence>
<dbReference type="SUPFAM" id="SSF158472">
    <property type="entry name" value="HAMP domain-like"/>
    <property type="match status" value="1"/>
</dbReference>
<dbReference type="EMBL" id="BQFK01000004">
    <property type="protein sequence ID" value="GJJ43504.1"/>
    <property type="molecule type" value="Genomic_DNA"/>
</dbReference>
<dbReference type="Pfam" id="PF00512">
    <property type="entry name" value="HisKA"/>
    <property type="match status" value="1"/>
</dbReference>
<dbReference type="SMART" id="SM00388">
    <property type="entry name" value="HisKA"/>
    <property type="match status" value="1"/>
</dbReference>
<dbReference type="EC" id="2.7.13.3" evidence="4"/>
<comment type="subcellular location">
    <subcellularLocation>
        <location evidence="3">Cell membrane</location>
    </subcellularLocation>
</comment>
<dbReference type="Pfam" id="PF02518">
    <property type="entry name" value="HATPase_c"/>
    <property type="match status" value="1"/>
</dbReference>
<keyword evidence="11 12" id="KW-0472">Membrane</keyword>
<proteinExistence type="predicted"/>
<dbReference type="InterPro" id="IPR036890">
    <property type="entry name" value="HATPase_C_sf"/>
</dbReference>
<gene>
    <name evidence="15" type="ORF">CULCOIPH005_16930</name>
</gene>
<evidence type="ECO:0000256" key="8">
    <source>
        <dbReference type="ARBA" id="ARBA00022777"/>
    </source>
</evidence>
<keyword evidence="10" id="KW-0902">Two-component regulatory system</keyword>
<protein>
    <recommendedName>
        <fullName evidence="4">histidine kinase</fullName>
        <ecNumber evidence="4">2.7.13.3</ecNumber>
    </recommendedName>
</protein>
<evidence type="ECO:0000256" key="1">
    <source>
        <dbReference type="ARBA" id="ARBA00000085"/>
    </source>
</evidence>
<dbReference type="SMART" id="SM00387">
    <property type="entry name" value="HATPase_c"/>
    <property type="match status" value="1"/>
</dbReference>
<dbReference type="PROSITE" id="PS50885">
    <property type="entry name" value="HAMP"/>
    <property type="match status" value="1"/>
</dbReference>
<keyword evidence="8 15" id="KW-0418">Kinase</keyword>
<feature type="transmembrane region" description="Helical" evidence="12">
    <location>
        <begin position="53"/>
        <end position="75"/>
    </location>
</feature>
<dbReference type="Pfam" id="PF00672">
    <property type="entry name" value="HAMP"/>
    <property type="match status" value="1"/>
</dbReference>
<organism evidence="15 16">
    <name type="scientific">Corynebacterium ulcerans</name>
    <dbReference type="NCBI Taxonomy" id="65058"/>
    <lineage>
        <taxon>Bacteria</taxon>
        <taxon>Bacillati</taxon>
        <taxon>Actinomycetota</taxon>
        <taxon>Actinomycetes</taxon>
        <taxon>Mycobacteriales</taxon>
        <taxon>Corynebacteriaceae</taxon>
        <taxon>Corynebacterium</taxon>
    </lineage>
</organism>
<dbReference type="GO" id="GO:0005886">
    <property type="term" value="C:plasma membrane"/>
    <property type="evidence" value="ECO:0007669"/>
    <property type="project" value="UniProtKB-SubCell"/>
</dbReference>
<dbReference type="CDD" id="cd00082">
    <property type="entry name" value="HisKA"/>
    <property type="match status" value="1"/>
</dbReference>
<evidence type="ECO:0000256" key="6">
    <source>
        <dbReference type="ARBA" id="ARBA00022679"/>
    </source>
</evidence>
<comment type="catalytic activity">
    <reaction evidence="1">
        <text>ATP + protein L-histidine = ADP + protein N-phospho-L-histidine.</text>
        <dbReference type="EC" id="2.7.13.3"/>
    </reaction>
</comment>
<dbReference type="FunFam" id="3.30.565.10:FF:000006">
    <property type="entry name" value="Sensor histidine kinase WalK"/>
    <property type="match status" value="1"/>
</dbReference>
<feature type="domain" description="Histidine kinase" evidence="13">
    <location>
        <begin position="286"/>
        <end position="500"/>
    </location>
</feature>
<dbReference type="InterPro" id="IPR003594">
    <property type="entry name" value="HATPase_dom"/>
</dbReference>
<comment type="cofactor">
    <cofactor evidence="2">
        <name>a divalent metal cation</name>
        <dbReference type="ChEBI" id="CHEBI:60240"/>
    </cofactor>
</comment>
<evidence type="ECO:0000259" key="13">
    <source>
        <dbReference type="PROSITE" id="PS50109"/>
    </source>
</evidence>
<accession>A0ABD0BHU1</accession>
<dbReference type="InterPro" id="IPR003660">
    <property type="entry name" value="HAMP_dom"/>
</dbReference>
<keyword evidence="7 12" id="KW-0812">Transmembrane</keyword>
<dbReference type="InterPro" id="IPR050428">
    <property type="entry name" value="TCS_sensor_his_kinase"/>
</dbReference>
<evidence type="ECO:0000313" key="15">
    <source>
        <dbReference type="EMBL" id="GJJ43504.1"/>
    </source>
</evidence>
<dbReference type="GO" id="GO:0000160">
    <property type="term" value="P:phosphorelay signal transduction system"/>
    <property type="evidence" value="ECO:0007669"/>
    <property type="project" value="UniProtKB-KW"/>
</dbReference>
<evidence type="ECO:0000256" key="7">
    <source>
        <dbReference type="ARBA" id="ARBA00022692"/>
    </source>
</evidence>
<feature type="transmembrane region" description="Helical" evidence="12">
    <location>
        <begin position="199"/>
        <end position="217"/>
    </location>
</feature>
<feature type="domain" description="HAMP" evidence="14">
    <location>
        <begin position="218"/>
        <end position="271"/>
    </location>
</feature>
<dbReference type="AlphaFoldDB" id="A0ABD0BHU1"/>
<reference evidence="15 16" key="1">
    <citation type="submission" date="2021-11" db="EMBL/GenBank/DDBJ databases">
        <title>Whole genome sequences of diphtheriae toxin producing Corynebacterium ulcerans isolates from cats in Osaka, Japan.</title>
        <authorList>
            <person name="Umeda K."/>
            <person name="Hirai Y."/>
        </authorList>
    </citation>
    <scope>NUCLEOTIDE SEQUENCE [LARGE SCALE GENOMIC DNA]</scope>
    <source>
        <strain evidence="15 16">12109B-1</strain>
    </source>
</reference>